<name>W5YV53_9GAMM</name>
<organism evidence="1 2">
    <name type="scientific">Marinobacter salarius</name>
    <dbReference type="NCBI Taxonomy" id="1420917"/>
    <lineage>
        <taxon>Bacteria</taxon>
        <taxon>Pseudomonadati</taxon>
        <taxon>Pseudomonadota</taxon>
        <taxon>Gammaproteobacteria</taxon>
        <taxon>Pseudomonadales</taxon>
        <taxon>Marinobacteraceae</taxon>
        <taxon>Marinobacter</taxon>
    </lineage>
</organism>
<proteinExistence type="predicted"/>
<gene>
    <name evidence="1" type="ORF">AU15_02825</name>
</gene>
<dbReference type="KEGG" id="msr:AU15_02825"/>
<dbReference type="Proteomes" id="UP000035081">
    <property type="component" value="Chromosome"/>
</dbReference>
<protein>
    <submittedName>
        <fullName evidence="1">Uncharacterized protein</fullName>
    </submittedName>
</protein>
<dbReference type="EMBL" id="CP007152">
    <property type="protein sequence ID" value="AHI32981.1"/>
    <property type="molecule type" value="Genomic_DNA"/>
</dbReference>
<dbReference type="AlphaFoldDB" id="W5YV53"/>
<sequence>MACWAAAAHWAIPRCNPAAPLAPGEGLGTLTVDGNLTLAQGSLLDFEFGAPSVDFSTPGSSDSVSINGDLAINGATLTLNDTGSFGRGLYRLFDYTGSLSGSNGGLQLASPDPSYGLQYLTGDKQINLINTGGTTLNFWNANGLASGTTQGGGDGTWTATNSVWTDASGSVTGPMIPSPGFAIFAGDAGTVKVSDVDGAVEADGQ</sequence>
<reference evidence="1 2" key="1">
    <citation type="journal article" date="2014" name="Genome Announc.">
        <title>Draft Genome Sequences of Marinobacter similis A3d10T and Marinobacter salarius R9SW1T.</title>
        <authorList>
            <person name="Ivanova E.P."/>
            <person name="Ng H.J."/>
            <person name="Webb H.K."/>
            <person name="Feng G."/>
            <person name="Oshima K."/>
            <person name="Hattori M."/>
            <person name="Ohkuma M."/>
            <person name="Sergeev A.F."/>
            <person name="Mikhailov V.V."/>
            <person name="Crawford R.J."/>
            <person name="Sawabe T."/>
        </authorList>
    </citation>
    <scope>NUCLEOTIDE SEQUENCE [LARGE SCALE GENOMIC DNA]</scope>
    <source>
        <strain evidence="2">A3d10 and R9SW1</strain>
    </source>
</reference>
<evidence type="ECO:0000313" key="1">
    <source>
        <dbReference type="EMBL" id="AHI32981.1"/>
    </source>
</evidence>
<evidence type="ECO:0000313" key="2">
    <source>
        <dbReference type="Proteomes" id="UP000035081"/>
    </source>
</evidence>
<accession>W5YV53</accession>
<dbReference type="HOGENOM" id="CLU_1336177_0_0_6"/>